<keyword evidence="3" id="KW-1185">Reference proteome</keyword>
<dbReference type="AlphaFoldDB" id="A0AAD5RDD8"/>
<organism evidence="2 3">
    <name type="scientific">Parelaphostrongylus tenuis</name>
    <name type="common">Meningeal worm</name>
    <dbReference type="NCBI Taxonomy" id="148309"/>
    <lineage>
        <taxon>Eukaryota</taxon>
        <taxon>Metazoa</taxon>
        <taxon>Ecdysozoa</taxon>
        <taxon>Nematoda</taxon>
        <taxon>Chromadorea</taxon>
        <taxon>Rhabditida</taxon>
        <taxon>Rhabditina</taxon>
        <taxon>Rhabditomorpha</taxon>
        <taxon>Strongyloidea</taxon>
        <taxon>Metastrongylidae</taxon>
        <taxon>Parelaphostrongylus</taxon>
    </lineage>
</organism>
<dbReference type="EMBL" id="JAHQIW010007421">
    <property type="protein sequence ID" value="KAJ1374267.1"/>
    <property type="molecule type" value="Genomic_DNA"/>
</dbReference>
<dbReference type="Proteomes" id="UP001196413">
    <property type="component" value="Unassembled WGS sequence"/>
</dbReference>
<keyword evidence="1" id="KW-1133">Transmembrane helix</keyword>
<feature type="transmembrane region" description="Helical" evidence="1">
    <location>
        <begin position="32"/>
        <end position="58"/>
    </location>
</feature>
<accession>A0AAD5RDD8</accession>
<keyword evidence="1" id="KW-0812">Transmembrane</keyword>
<evidence type="ECO:0000256" key="1">
    <source>
        <dbReference type="SAM" id="Phobius"/>
    </source>
</evidence>
<keyword evidence="1" id="KW-0472">Membrane</keyword>
<evidence type="ECO:0000313" key="3">
    <source>
        <dbReference type="Proteomes" id="UP001196413"/>
    </source>
</evidence>
<name>A0AAD5RDD8_PARTN</name>
<gene>
    <name evidence="2" type="ORF">KIN20_036919</name>
</gene>
<comment type="caution">
    <text evidence="2">The sequence shown here is derived from an EMBL/GenBank/DDBJ whole genome shotgun (WGS) entry which is preliminary data.</text>
</comment>
<proteinExistence type="predicted"/>
<protein>
    <submittedName>
        <fullName evidence="2">Uncharacterized protein</fullName>
    </submittedName>
</protein>
<reference evidence="2" key="1">
    <citation type="submission" date="2021-06" db="EMBL/GenBank/DDBJ databases">
        <title>Parelaphostrongylus tenuis whole genome reference sequence.</title>
        <authorList>
            <person name="Garwood T.J."/>
            <person name="Larsen P.A."/>
            <person name="Fountain-Jones N.M."/>
            <person name="Garbe J.R."/>
            <person name="Macchietto M.G."/>
            <person name="Kania S.A."/>
            <person name="Gerhold R.W."/>
            <person name="Richards J.E."/>
            <person name="Wolf T.M."/>
        </authorList>
    </citation>
    <scope>NUCLEOTIDE SEQUENCE</scope>
    <source>
        <strain evidence="2">MNPRO001-30</strain>
        <tissue evidence="2">Meninges</tissue>
    </source>
</reference>
<sequence length="98" mass="11318">MAETTAHYHSFCDMNYRRCLQPTLNGLSLVIFVYYSTILDLYLFTTTSSLGVLTISLIEPLFRTQHEHGEDNKEEEIELVGKVKSHRDLLGSRRIKDP</sequence>
<evidence type="ECO:0000313" key="2">
    <source>
        <dbReference type="EMBL" id="KAJ1374267.1"/>
    </source>
</evidence>